<feature type="binding site" evidence="2">
    <location>
        <position position="171"/>
    </location>
    <ligand>
        <name>acetyl-CoA</name>
        <dbReference type="ChEBI" id="CHEBI:57288"/>
    </ligand>
</feature>
<dbReference type="EMBL" id="AQRA01000006">
    <property type="protein sequence ID" value="EZH72938.1"/>
    <property type="molecule type" value="Genomic_DNA"/>
</dbReference>
<dbReference type="InterPro" id="IPR050179">
    <property type="entry name" value="Trans_hexapeptide_repeat"/>
</dbReference>
<comment type="caution">
    <text evidence="4">The sequence shown here is derived from an EMBL/GenBank/DDBJ whole genome shotgun (WGS) entry which is preliminary data.</text>
</comment>
<evidence type="ECO:0000313" key="5">
    <source>
        <dbReference type="Proteomes" id="UP000023541"/>
    </source>
</evidence>
<organism evidence="4 5">
    <name type="scientific">Aquimarina atlantica</name>
    <dbReference type="NCBI Taxonomy" id="1317122"/>
    <lineage>
        <taxon>Bacteria</taxon>
        <taxon>Pseudomonadati</taxon>
        <taxon>Bacteroidota</taxon>
        <taxon>Flavobacteriia</taxon>
        <taxon>Flavobacteriales</taxon>
        <taxon>Flavobacteriaceae</taxon>
        <taxon>Aquimarina</taxon>
    </lineage>
</organism>
<evidence type="ECO:0000256" key="2">
    <source>
        <dbReference type="PIRSR" id="PIRSR620019-2"/>
    </source>
</evidence>
<dbReference type="Gene3D" id="3.40.50.20">
    <property type="match status" value="1"/>
</dbReference>
<dbReference type="InterPro" id="IPR001451">
    <property type="entry name" value="Hexapep"/>
</dbReference>
<dbReference type="NCBIfam" id="TIGR03570">
    <property type="entry name" value="NeuD_NnaD"/>
    <property type="match status" value="1"/>
</dbReference>
<dbReference type="Pfam" id="PF17836">
    <property type="entry name" value="PglD_N"/>
    <property type="match status" value="1"/>
</dbReference>
<dbReference type="Pfam" id="PF00132">
    <property type="entry name" value="Hexapep"/>
    <property type="match status" value="2"/>
</dbReference>
<reference evidence="4 5" key="1">
    <citation type="submission" date="2014-04" db="EMBL/GenBank/DDBJ databases">
        <title>Aquimarina sp. 22II-S11-z7 Genome Sequencing.</title>
        <authorList>
            <person name="Lai Q."/>
        </authorList>
    </citation>
    <scope>NUCLEOTIDE SEQUENCE [LARGE SCALE GENOMIC DNA]</scope>
    <source>
        <strain evidence="4 5">22II-S11-z7</strain>
    </source>
</reference>
<comment type="similarity">
    <text evidence="1">Belongs to the transferase hexapeptide repeat family.</text>
</comment>
<protein>
    <recommendedName>
        <fullName evidence="3">PglD N-terminal domain-containing protein</fullName>
    </recommendedName>
</protein>
<dbReference type="AlphaFoldDB" id="A0A023BSY1"/>
<proteinExistence type="inferred from homology"/>
<evidence type="ECO:0000256" key="1">
    <source>
        <dbReference type="ARBA" id="ARBA00007274"/>
    </source>
</evidence>
<dbReference type="CDD" id="cd03360">
    <property type="entry name" value="LbH_AT_putative"/>
    <property type="match status" value="1"/>
</dbReference>
<dbReference type="Proteomes" id="UP000023541">
    <property type="component" value="Unassembled WGS sequence"/>
</dbReference>
<name>A0A023BSY1_9FLAO</name>
<dbReference type="InterPro" id="IPR011004">
    <property type="entry name" value="Trimer_LpxA-like_sf"/>
</dbReference>
<dbReference type="InterPro" id="IPR041561">
    <property type="entry name" value="PglD_N"/>
</dbReference>
<dbReference type="InterPro" id="IPR020019">
    <property type="entry name" value="AcTrfase_PglD-like"/>
</dbReference>
<evidence type="ECO:0000313" key="4">
    <source>
        <dbReference type="EMBL" id="EZH72938.1"/>
    </source>
</evidence>
<dbReference type="PANTHER" id="PTHR43300">
    <property type="entry name" value="ACETYLTRANSFERASE"/>
    <property type="match status" value="1"/>
</dbReference>
<dbReference type="STRING" id="1317122.ATO12_18125"/>
<feature type="domain" description="PglD N-terminal" evidence="3">
    <location>
        <begin position="5"/>
        <end position="85"/>
    </location>
</feature>
<accession>A0A023BSY1</accession>
<dbReference type="Gene3D" id="2.160.10.10">
    <property type="entry name" value="Hexapeptide repeat proteins"/>
    <property type="match status" value="1"/>
</dbReference>
<gene>
    <name evidence="4" type="ORF">ATO12_18125</name>
</gene>
<sequence length="220" mass="24216">MMKSIVIVGTGDYAEMAYMYLKRDTDYKIVAFSVEKEFNTSDEFCGLPVVDFEDIAVDFPKNEYKLLIAIGPNKANTVRERLYKEAKSMGYNFVTYISSKAYVWDSEAIGENSFIFDGCVVEPHAKIGINTVLWSGAVVAHHSVIGDHCFLAPSVAVSGKIVIKNNCFIGINATIRDHVTVAENCIIGCGAVIKKDTVKNGVYSAKGTELLRSDSMNTRV</sequence>
<dbReference type="PANTHER" id="PTHR43300:SF4">
    <property type="entry name" value="ACYL-[ACYL-CARRIER-PROTEIN]--UDP-N-ACETYLGLUCOSAMINE O-ACYLTRANSFERASE"/>
    <property type="match status" value="1"/>
</dbReference>
<feature type="binding site" evidence="2">
    <location>
        <position position="71"/>
    </location>
    <ligand>
        <name>substrate</name>
    </ligand>
</feature>
<dbReference type="SUPFAM" id="SSF51161">
    <property type="entry name" value="Trimeric LpxA-like enzymes"/>
    <property type="match status" value="1"/>
</dbReference>
<dbReference type="eggNOG" id="COG0110">
    <property type="taxonomic scope" value="Bacteria"/>
</dbReference>
<evidence type="ECO:0000259" key="3">
    <source>
        <dbReference type="Pfam" id="PF17836"/>
    </source>
</evidence>
<keyword evidence="5" id="KW-1185">Reference proteome</keyword>